<keyword evidence="2" id="KW-0238">DNA-binding</keyword>
<accession>A0A3R1AST2</accession>
<dbReference type="AlphaFoldDB" id="A0A3R1AST2"/>
<evidence type="ECO:0000313" key="2">
    <source>
        <dbReference type="EMBL" id="MML55101.1"/>
    </source>
</evidence>
<dbReference type="InterPro" id="IPR041657">
    <property type="entry name" value="HTH_17"/>
</dbReference>
<organism evidence="2">
    <name type="scientific">Salmonella enterica I</name>
    <dbReference type="NCBI Taxonomy" id="59201"/>
    <lineage>
        <taxon>Bacteria</taxon>
        <taxon>Pseudomonadati</taxon>
        <taxon>Pseudomonadota</taxon>
        <taxon>Gammaproteobacteria</taxon>
        <taxon>Enterobacterales</taxon>
        <taxon>Enterobacteriaceae</taxon>
        <taxon>Salmonella</taxon>
    </lineage>
</organism>
<dbReference type="Pfam" id="PF12728">
    <property type="entry name" value="HTH_17"/>
    <property type="match status" value="1"/>
</dbReference>
<dbReference type="GO" id="GO:0003677">
    <property type="term" value="F:DNA binding"/>
    <property type="evidence" value="ECO:0007669"/>
    <property type="project" value="UniProtKB-KW"/>
</dbReference>
<feature type="domain" description="Helix-turn-helix" evidence="1">
    <location>
        <begin position="15"/>
        <end position="66"/>
    </location>
</feature>
<dbReference type="PROSITE" id="PS00018">
    <property type="entry name" value="EF_HAND_1"/>
    <property type="match status" value="1"/>
</dbReference>
<dbReference type="SUPFAM" id="SSF46955">
    <property type="entry name" value="Putative DNA-binding domain"/>
    <property type="match status" value="1"/>
</dbReference>
<gene>
    <name evidence="2" type="ORF">D7N80_17680</name>
</gene>
<dbReference type="InterPro" id="IPR018247">
    <property type="entry name" value="EF_Hand_1_Ca_BS"/>
</dbReference>
<dbReference type="Proteomes" id="UP000885348">
    <property type="component" value="Unassembled WGS sequence"/>
</dbReference>
<comment type="caution">
    <text evidence="2">The sequence shown here is derived from an EMBL/GenBank/DDBJ whole genome shotgun (WGS) entry which is preliminary data.</text>
</comment>
<dbReference type="EMBL" id="RVVJ01000021">
    <property type="protein sequence ID" value="MML55101.1"/>
    <property type="molecule type" value="Genomic_DNA"/>
</dbReference>
<name>A0A3R1AST2_SALET</name>
<evidence type="ECO:0000259" key="1">
    <source>
        <dbReference type="Pfam" id="PF12728"/>
    </source>
</evidence>
<proteinExistence type="predicted"/>
<dbReference type="InterPro" id="IPR009061">
    <property type="entry name" value="DNA-bd_dom_put_sf"/>
</dbReference>
<reference evidence="2" key="1">
    <citation type="submission" date="2018-09" db="EMBL/GenBank/DDBJ databases">
        <authorList>
            <person name="Ashton P.M."/>
            <person name="Dallman T."/>
            <person name="Nair S."/>
            <person name="De Pinna E."/>
            <person name="Peters T."/>
            <person name="Grant K."/>
        </authorList>
    </citation>
    <scope>NUCLEOTIDE SEQUENCE [LARGE SCALE GENOMIC DNA]</scope>
    <source>
        <strain evidence="2">598938</strain>
    </source>
</reference>
<protein>
    <submittedName>
        <fullName evidence="2">DNA-binding protein</fullName>
    </submittedName>
</protein>
<sequence>MSAFKFPDTSQSQLISTAELAKIISYKSQTIRKWLCQDKLPEGLPRPKQINGRHYWLRKEVLDFIDTFSVRESL</sequence>